<feature type="compositionally biased region" description="Basic and acidic residues" evidence="3">
    <location>
        <begin position="360"/>
        <end position="425"/>
    </location>
</feature>
<reference evidence="5 6" key="1">
    <citation type="submission" date="2020-12" db="EMBL/GenBank/DDBJ databases">
        <title>Metabolic potential, ecology and presence of endohyphal bacteria is reflected in genomic diversity of Mucoromycotina.</title>
        <authorList>
            <person name="Muszewska A."/>
            <person name="Okrasinska A."/>
            <person name="Steczkiewicz K."/>
            <person name="Drgas O."/>
            <person name="Orlowska M."/>
            <person name="Perlinska-Lenart U."/>
            <person name="Aleksandrzak-Piekarczyk T."/>
            <person name="Szatraj K."/>
            <person name="Zielenkiewicz U."/>
            <person name="Pilsyk S."/>
            <person name="Malc E."/>
            <person name="Mieczkowski P."/>
            <person name="Kruszewska J.S."/>
            <person name="Biernat P."/>
            <person name="Pawlowska J."/>
        </authorList>
    </citation>
    <scope>NUCLEOTIDE SEQUENCE [LARGE SCALE GENOMIC DNA]</scope>
    <source>
        <strain evidence="5 6">CBS 142.35</strain>
    </source>
</reference>
<feature type="compositionally biased region" description="Gly residues" evidence="3">
    <location>
        <begin position="72"/>
        <end position="82"/>
    </location>
</feature>
<evidence type="ECO:0000256" key="3">
    <source>
        <dbReference type="SAM" id="MobiDB-lite"/>
    </source>
</evidence>
<protein>
    <recommendedName>
        <fullName evidence="4">RRM domain-containing protein</fullName>
    </recommendedName>
</protein>
<dbReference type="CDD" id="cd12276">
    <property type="entry name" value="RRM2_MEI2_EAR1_like"/>
    <property type="match status" value="1"/>
</dbReference>
<feature type="compositionally biased region" description="Low complexity" evidence="3">
    <location>
        <begin position="556"/>
        <end position="616"/>
    </location>
</feature>
<feature type="region of interest" description="Disordered" evidence="3">
    <location>
        <begin position="523"/>
        <end position="627"/>
    </location>
</feature>
<dbReference type="SUPFAM" id="SSF54928">
    <property type="entry name" value="RNA-binding domain, RBD"/>
    <property type="match status" value="1"/>
</dbReference>
<keyword evidence="6" id="KW-1185">Reference proteome</keyword>
<dbReference type="InterPro" id="IPR012677">
    <property type="entry name" value="Nucleotide-bd_a/b_plait_sf"/>
</dbReference>
<name>A0A8H7S1Q7_9FUNG</name>
<evidence type="ECO:0000256" key="2">
    <source>
        <dbReference type="PROSITE-ProRule" id="PRU00176"/>
    </source>
</evidence>
<feature type="compositionally biased region" description="Low complexity" evidence="3">
    <location>
        <begin position="33"/>
        <end position="44"/>
    </location>
</feature>
<dbReference type="SMART" id="SM00360">
    <property type="entry name" value="RRM"/>
    <property type="match status" value="2"/>
</dbReference>
<dbReference type="PROSITE" id="PS50102">
    <property type="entry name" value="RRM"/>
    <property type="match status" value="1"/>
</dbReference>
<dbReference type="AlphaFoldDB" id="A0A8H7S1Q7"/>
<evidence type="ECO:0000259" key="4">
    <source>
        <dbReference type="PROSITE" id="PS50102"/>
    </source>
</evidence>
<gene>
    <name evidence="5" type="ORF">INT45_002627</name>
</gene>
<sequence length="627" mass="71289">MDPRKSRFSPYETRGGPGGPSSAAPTGIGGRQGNFRNNNNINNQPPSPQRGDVFYGRGEPPRRNLGMSGNNNAGGGGGGGGPMMRAKGSRFQRTSEYDNNEYMNSTPVDRTSIGSTSSYHTAVTSRRAGGSRWEPRRDNNWDDDRVSLNNEEQGRSSEKLPAHIEQRVAREKPCRTLFVRNIQYDLKAHEIREMYEKFGEVKEVFNLIESRGMVFVTFYDIRSAEKAKDATQGMFLANRRIDVHYSLPKEEEENAKCDRTKNQGTLLFTLKNTDSWLQDDQLYDYFGQFGEVKIIRTPHFRHHGTEALERRNRQRFVEFYDSRGCVDAYDSCHGKEYKGGRWDVSFFWDHTNRERNEAFAAKKERPADMRIKDRRDERRRGRGGDFGRSRRQFDDERRGSYDDHGRGVRFERRSMSPRDEGRRYNPETPTYASNEDRQRYENAHKAQQLLTMFAQNQDEPDGESSQGVPVAQPYTPVQHQQPSPYQPIHGMAQAPPQPVANDQTAQLQQVLGFLTQVAAQQQQQQQQYQAPPPQPQPVPVAPPAVSQPLAGAPSDQPQQPQQQPITDPAAALSQLAQILQSQQQQQTVAAQQQPLQQQVPPSQQQQPQGSYPPVSSASWNRPDQQPQ</sequence>
<feature type="region of interest" description="Disordered" evidence="3">
    <location>
        <begin position="1"/>
        <end position="159"/>
    </location>
</feature>
<feature type="domain" description="RRM" evidence="4">
    <location>
        <begin position="175"/>
        <end position="248"/>
    </location>
</feature>
<proteinExistence type="predicted"/>
<feature type="compositionally biased region" description="Polar residues" evidence="3">
    <location>
        <begin position="457"/>
        <end position="467"/>
    </location>
</feature>
<keyword evidence="1 2" id="KW-0694">RNA-binding</keyword>
<dbReference type="CDD" id="cd12524">
    <property type="entry name" value="RRM1_MEI2_like"/>
    <property type="match status" value="1"/>
</dbReference>
<dbReference type="Gene3D" id="3.30.70.330">
    <property type="match status" value="2"/>
</dbReference>
<comment type="caution">
    <text evidence="5">The sequence shown here is derived from an EMBL/GenBank/DDBJ whole genome shotgun (WGS) entry which is preliminary data.</text>
</comment>
<evidence type="ECO:0000313" key="5">
    <source>
        <dbReference type="EMBL" id="KAG2220605.1"/>
    </source>
</evidence>
<feature type="compositionally biased region" description="Pro residues" evidence="3">
    <location>
        <begin position="530"/>
        <end position="542"/>
    </location>
</feature>
<dbReference type="OrthoDB" id="439808at2759"/>
<feature type="compositionally biased region" description="Basic and acidic residues" evidence="3">
    <location>
        <begin position="133"/>
        <end position="159"/>
    </location>
</feature>
<dbReference type="GO" id="GO:0003723">
    <property type="term" value="F:RNA binding"/>
    <property type="evidence" value="ECO:0007669"/>
    <property type="project" value="UniProtKB-UniRule"/>
</dbReference>
<feature type="compositionally biased region" description="Polar residues" evidence="3">
    <location>
        <begin position="617"/>
        <end position="627"/>
    </location>
</feature>
<accession>A0A8H7S1Q7</accession>
<organism evidence="5 6">
    <name type="scientific">Circinella minor</name>
    <dbReference type="NCBI Taxonomy" id="1195481"/>
    <lineage>
        <taxon>Eukaryota</taxon>
        <taxon>Fungi</taxon>
        <taxon>Fungi incertae sedis</taxon>
        <taxon>Mucoromycota</taxon>
        <taxon>Mucoromycotina</taxon>
        <taxon>Mucoromycetes</taxon>
        <taxon>Mucorales</taxon>
        <taxon>Lichtheimiaceae</taxon>
        <taxon>Circinella</taxon>
    </lineage>
</organism>
<evidence type="ECO:0000256" key="1">
    <source>
        <dbReference type="ARBA" id="ARBA00022884"/>
    </source>
</evidence>
<dbReference type="InterPro" id="IPR000504">
    <property type="entry name" value="RRM_dom"/>
</dbReference>
<dbReference type="Proteomes" id="UP000646827">
    <property type="component" value="Unassembled WGS sequence"/>
</dbReference>
<feature type="region of interest" description="Disordered" evidence="3">
    <location>
        <begin position="457"/>
        <end position="499"/>
    </location>
</feature>
<dbReference type="PANTHER" id="PTHR23189">
    <property type="entry name" value="RNA RECOGNITION MOTIF-CONTAINING"/>
    <property type="match status" value="1"/>
</dbReference>
<dbReference type="InterPro" id="IPR034453">
    <property type="entry name" value="MEI2-like_RRM1"/>
</dbReference>
<feature type="compositionally biased region" description="Polar residues" evidence="3">
    <location>
        <begin position="101"/>
        <end position="124"/>
    </location>
</feature>
<dbReference type="EMBL" id="JAEPRB010000135">
    <property type="protein sequence ID" value="KAG2220605.1"/>
    <property type="molecule type" value="Genomic_DNA"/>
</dbReference>
<evidence type="ECO:0000313" key="6">
    <source>
        <dbReference type="Proteomes" id="UP000646827"/>
    </source>
</evidence>
<feature type="region of interest" description="Disordered" evidence="3">
    <location>
        <begin position="360"/>
        <end position="437"/>
    </location>
</feature>
<dbReference type="InterPro" id="IPR035979">
    <property type="entry name" value="RBD_domain_sf"/>
</dbReference>
<dbReference type="Pfam" id="PF00076">
    <property type="entry name" value="RRM_1"/>
    <property type="match status" value="2"/>
</dbReference>